<proteinExistence type="predicted"/>
<feature type="transmembrane region" description="Helical" evidence="2">
    <location>
        <begin position="321"/>
        <end position="339"/>
    </location>
</feature>
<sequence length="414" mass="43043">MTEREYEHTPNSEGVTESQEGVENIYGDTSAPLPEVEDAAYVSGPEGAEPEFKPEGANEEACDCGCDNVANSAPQPEAPVEEAKPVTVENDDCDEHFETPAGQETEVAGAVKTAAPAAEAPEAAATAAAEGHAQGENTELPEVETTMVTRRSLLGGASSTIPNGAAHAAHAGTTAASAASSTAAATTAAAAGGLATAGGAVAAVAGADKADEPKSVERTQVVTPVKEPAETREVKAEAEKDADRDLFADASFVSEMPGRASAHAWSFFIGLILTPVAWLLAINGMTEQYGVAGYHVMGLIQLGLGLLLGGFILLSSRWSTLGQWIGSILLLVASAAYYVRIDVVKDFYTTARDYVSGFGEIGRRVADSWDWSVNTGLMTAAGVLGIFLAIGAHGARKNGRRREELRQSIEKYSN</sequence>
<dbReference type="EMBL" id="MQSV01000001">
    <property type="protein sequence ID" value="OKL49504.1"/>
    <property type="molecule type" value="Genomic_DNA"/>
</dbReference>
<keyword evidence="2" id="KW-0472">Membrane</keyword>
<feature type="transmembrane region" description="Helical" evidence="2">
    <location>
        <begin position="371"/>
        <end position="392"/>
    </location>
</feature>
<reference evidence="3 4" key="1">
    <citation type="submission" date="2016-11" db="EMBL/GenBank/DDBJ databases">
        <title>Actinomyces gypaetusis sp. nov. isolated from the vulture Gypaetus barbatus in Qinghai Tibet Plateau China.</title>
        <authorList>
            <person name="Meng X."/>
        </authorList>
    </citation>
    <scope>NUCLEOTIDE SEQUENCE [LARGE SCALE GENOMIC DNA]</scope>
    <source>
        <strain evidence="3 4">VUL4_2</strain>
    </source>
</reference>
<name>A0A1Q5PPM5_9ACTO</name>
<dbReference type="Proteomes" id="UP000186785">
    <property type="component" value="Unassembled WGS sequence"/>
</dbReference>
<feature type="transmembrane region" description="Helical" evidence="2">
    <location>
        <begin position="264"/>
        <end position="282"/>
    </location>
</feature>
<feature type="transmembrane region" description="Helical" evidence="2">
    <location>
        <begin position="294"/>
        <end position="314"/>
    </location>
</feature>
<dbReference type="AlphaFoldDB" id="A0A1Q5PPM5"/>
<dbReference type="STRING" id="1921764.BSR28_01860"/>
<comment type="caution">
    <text evidence="3">The sequence shown here is derived from an EMBL/GenBank/DDBJ whole genome shotgun (WGS) entry which is preliminary data.</text>
</comment>
<dbReference type="OrthoDB" id="3256579at2"/>
<accession>A0A1Q5PPM5</accession>
<dbReference type="RefSeq" id="WP_073708395.1">
    <property type="nucleotide sequence ID" value="NZ_MQSV01000001.1"/>
</dbReference>
<gene>
    <name evidence="3" type="ORF">BSR29_00650</name>
</gene>
<protein>
    <submittedName>
        <fullName evidence="3">Uncharacterized protein</fullName>
    </submittedName>
</protein>
<feature type="compositionally biased region" description="Polar residues" evidence="1">
    <location>
        <begin position="11"/>
        <end position="20"/>
    </location>
</feature>
<keyword evidence="4" id="KW-1185">Reference proteome</keyword>
<evidence type="ECO:0000256" key="1">
    <source>
        <dbReference type="SAM" id="MobiDB-lite"/>
    </source>
</evidence>
<feature type="compositionally biased region" description="Basic and acidic residues" evidence="1">
    <location>
        <begin position="1"/>
        <end position="10"/>
    </location>
</feature>
<feature type="compositionally biased region" description="Low complexity" evidence="1">
    <location>
        <begin position="106"/>
        <end position="132"/>
    </location>
</feature>
<keyword evidence="2" id="KW-0812">Transmembrane</keyword>
<organism evidence="3 4">
    <name type="scientific">Boudabousia liubingyangii</name>
    <dbReference type="NCBI Taxonomy" id="1921764"/>
    <lineage>
        <taxon>Bacteria</taxon>
        <taxon>Bacillati</taxon>
        <taxon>Actinomycetota</taxon>
        <taxon>Actinomycetes</taxon>
        <taxon>Actinomycetales</taxon>
        <taxon>Actinomycetaceae</taxon>
        <taxon>Boudabousia</taxon>
    </lineage>
</organism>
<evidence type="ECO:0000313" key="3">
    <source>
        <dbReference type="EMBL" id="OKL49504.1"/>
    </source>
</evidence>
<feature type="region of interest" description="Disordered" evidence="1">
    <location>
        <begin position="1"/>
        <end position="20"/>
    </location>
</feature>
<feature type="region of interest" description="Disordered" evidence="1">
    <location>
        <begin position="70"/>
        <end position="144"/>
    </location>
</feature>
<evidence type="ECO:0000256" key="2">
    <source>
        <dbReference type="SAM" id="Phobius"/>
    </source>
</evidence>
<keyword evidence="2" id="KW-1133">Transmembrane helix</keyword>
<evidence type="ECO:0000313" key="4">
    <source>
        <dbReference type="Proteomes" id="UP000186785"/>
    </source>
</evidence>